<organism evidence="1 2">
    <name type="scientific">Phocaeicola plebeius</name>
    <dbReference type="NCBI Taxonomy" id="310297"/>
    <lineage>
        <taxon>Bacteria</taxon>
        <taxon>Pseudomonadati</taxon>
        <taxon>Bacteroidota</taxon>
        <taxon>Bacteroidia</taxon>
        <taxon>Bacteroidales</taxon>
        <taxon>Bacteroidaceae</taxon>
        <taxon>Phocaeicola</taxon>
    </lineage>
</organism>
<dbReference type="SUPFAM" id="SSF48452">
    <property type="entry name" value="TPR-like"/>
    <property type="match status" value="1"/>
</dbReference>
<comment type="caution">
    <text evidence="1">The sequence shown here is derived from an EMBL/GenBank/DDBJ whole genome shotgun (WGS) entry which is preliminary data.</text>
</comment>
<dbReference type="InterPro" id="IPR011990">
    <property type="entry name" value="TPR-like_helical_dom_sf"/>
</dbReference>
<evidence type="ECO:0008006" key="3">
    <source>
        <dbReference type="Google" id="ProtNLM"/>
    </source>
</evidence>
<evidence type="ECO:0000313" key="1">
    <source>
        <dbReference type="EMBL" id="RGM36776.1"/>
    </source>
</evidence>
<sequence>MNLKHEVMGLLKNFFTRKKEKNDTKQTQENYLPISNILEDLKEKNIIIQSKVPQSVMLGNMIFEKKYQEAINLGLELLKKTPEDSGVHINLMDAYFKLREQHPDYINKSNYHAKQAIIYGHNTGYAEERLAKNLDKEKKYHLSLQLYNLILNTEEFHFSTHGCGNIIDWEKRRKNIIKNMDKATDKENDILFTEDEISKIIKTIYNDDIKENKTFE</sequence>
<dbReference type="Gene3D" id="1.25.40.10">
    <property type="entry name" value="Tetratricopeptide repeat domain"/>
    <property type="match status" value="1"/>
</dbReference>
<gene>
    <name evidence="1" type="ORF">DXC17_12885</name>
</gene>
<proteinExistence type="predicted"/>
<protein>
    <recommendedName>
        <fullName evidence="3">Tetratricopeptide repeat protein</fullName>
    </recommendedName>
</protein>
<dbReference type="AlphaFoldDB" id="A0A3E4W3J4"/>
<name>A0A3E4W3J4_9BACT</name>
<reference evidence="1 2" key="1">
    <citation type="submission" date="2018-08" db="EMBL/GenBank/DDBJ databases">
        <title>A genome reference for cultivated species of the human gut microbiota.</title>
        <authorList>
            <person name="Zou Y."/>
            <person name="Xue W."/>
            <person name="Luo G."/>
        </authorList>
    </citation>
    <scope>NUCLEOTIDE SEQUENCE [LARGE SCALE GENOMIC DNA]</scope>
    <source>
        <strain evidence="1 2">OM08-14</strain>
    </source>
</reference>
<accession>A0A3E4W3J4</accession>
<evidence type="ECO:0000313" key="2">
    <source>
        <dbReference type="Proteomes" id="UP000260780"/>
    </source>
</evidence>
<dbReference type="Proteomes" id="UP000260780">
    <property type="component" value="Unassembled WGS sequence"/>
</dbReference>
<dbReference type="EMBL" id="QSTF01000040">
    <property type="protein sequence ID" value="RGM36776.1"/>
    <property type="molecule type" value="Genomic_DNA"/>
</dbReference>